<dbReference type="Proteomes" id="UP000001861">
    <property type="component" value="Unassembled WGS sequence"/>
</dbReference>
<dbReference type="VEuPathDB" id="FungiDB:CC1G_14176"/>
<organism evidence="2 3">
    <name type="scientific">Coprinopsis cinerea (strain Okayama-7 / 130 / ATCC MYA-4618 / FGSC 9003)</name>
    <name type="common">Inky cap fungus</name>
    <name type="synonym">Hormographiella aspergillata</name>
    <dbReference type="NCBI Taxonomy" id="240176"/>
    <lineage>
        <taxon>Eukaryota</taxon>
        <taxon>Fungi</taxon>
        <taxon>Dikarya</taxon>
        <taxon>Basidiomycota</taxon>
        <taxon>Agaricomycotina</taxon>
        <taxon>Agaricomycetes</taxon>
        <taxon>Agaricomycetidae</taxon>
        <taxon>Agaricales</taxon>
        <taxon>Agaricineae</taxon>
        <taxon>Psathyrellaceae</taxon>
        <taxon>Coprinopsis</taxon>
    </lineage>
</organism>
<sequence length="63" mass="7172">MSINYGFSLRVPASLVLISFLNFTNAVKDDGAPPPTGPPYNLDQRVSWLLRHNYLAFKIIERH</sequence>
<name>D6RL77_COPC7</name>
<dbReference type="GeneID" id="9378318"/>
<dbReference type="AlphaFoldDB" id="D6RL77"/>
<evidence type="ECO:0000256" key="1">
    <source>
        <dbReference type="SAM" id="SignalP"/>
    </source>
</evidence>
<feature type="chain" id="PRO_5003087847" evidence="1">
    <location>
        <begin position="27"/>
        <end position="63"/>
    </location>
</feature>
<protein>
    <submittedName>
        <fullName evidence="2">Uncharacterized protein</fullName>
    </submittedName>
</protein>
<evidence type="ECO:0000313" key="2">
    <source>
        <dbReference type="EMBL" id="EFI28149.1"/>
    </source>
</evidence>
<proteinExistence type="predicted"/>
<dbReference type="RefSeq" id="XP_002911643.1">
    <property type="nucleotide sequence ID" value="XM_002911597.1"/>
</dbReference>
<evidence type="ECO:0000313" key="3">
    <source>
        <dbReference type="Proteomes" id="UP000001861"/>
    </source>
</evidence>
<keyword evidence="3" id="KW-1185">Reference proteome</keyword>
<dbReference type="KEGG" id="cci:CC1G_14176"/>
<gene>
    <name evidence="2" type="ORF">CC1G_14176</name>
</gene>
<keyword evidence="1" id="KW-0732">Signal</keyword>
<accession>D6RL77</accession>
<reference evidence="2 3" key="1">
    <citation type="journal article" date="2010" name="Proc. Natl. Acad. Sci. U.S.A.">
        <title>Insights into evolution of multicellular fungi from the assembled chromosomes of the mushroom Coprinopsis cinerea (Coprinus cinereus).</title>
        <authorList>
            <person name="Stajich J.E."/>
            <person name="Wilke S.K."/>
            <person name="Ahren D."/>
            <person name="Au C.H."/>
            <person name="Birren B.W."/>
            <person name="Borodovsky M."/>
            <person name="Burns C."/>
            <person name="Canback B."/>
            <person name="Casselton L.A."/>
            <person name="Cheng C.K."/>
            <person name="Deng J."/>
            <person name="Dietrich F.S."/>
            <person name="Fargo D.C."/>
            <person name="Farman M.L."/>
            <person name="Gathman A.C."/>
            <person name="Goldberg J."/>
            <person name="Guigo R."/>
            <person name="Hoegger P.J."/>
            <person name="Hooker J.B."/>
            <person name="Huggins A."/>
            <person name="James T.Y."/>
            <person name="Kamada T."/>
            <person name="Kilaru S."/>
            <person name="Kodira C."/>
            <person name="Kues U."/>
            <person name="Kupfer D."/>
            <person name="Kwan H.S."/>
            <person name="Lomsadze A."/>
            <person name="Li W."/>
            <person name="Lilly W.W."/>
            <person name="Ma L.J."/>
            <person name="Mackey A.J."/>
            <person name="Manning G."/>
            <person name="Martin F."/>
            <person name="Muraguchi H."/>
            <person name="Natvig D.O."/>
            <person name="Palmerini H."/>
            <person name="Ramesh M.A."/>
            <person name="Rehmeyer C.J."/>
            <person name="Roe B.A."/>
            <person name="Shenoy N."/>
            <person name="Stanke M."/>
            <person name="Ter-Hovhannisyan V."/>
            <person name="Tunlid A."/>
            <person name="Velagapudi R."/>
            <person name="Vision T.J."/>
            <person name="Zeng Q."/>
            <person name="Zolan M.E."/>
            <person name="Pukkila P.J."/>
        </authorList>
    </citation>
    <scope>NUCLEOTIDE SEQUENCE [LARGE SCALE GENOMIC DNA]</scope>
    <source>
        <strain evidence="3">Okayama-7 / 130 / ATCC MYA-4618 / FGSC 9003</strain>
    </source>
</reference>
<dbReference type="HOGENOM" id="CLU_2885677_0_0_1"/>
<feature type="signal peptide" evidence="1">
    <location>
        <begin position="1"/>
        <end position="26"/>
    </location>
</feature>
<dbReference type="InParanoid" id="D6RL77"/>
<dbReference type="EMBL" id="AACS02000003">
    <property type="protein sequence ID" value="EFI28149.1"/>
    <property type="molecule type" value="Genomic_DNA"/>
</dbReference>
<comment type="caution">
    <text evidence="2">The sequence shown here is derived from an EMBL/GenBank/DDBJ whole genome shotgun (WGS) entry which is preliminary data.</text>
</comment>